<evidence type="ECO:0000256" key="4">
    <source>
        <dbReference type="ARBA" id="ARBA00022825"/>
    </source>
</evidence>
<dbReference type="AlphaFoldDB" id="A0A1L3GMF4"/>
<evidence type="ECO:0000313" key="6">
    <source>
        <dbReference type="EMBL" id="APG27113.1"/>
    </source>
</evidence>
<keyword evidence="4" id="KW-0720">Serine protease</keyword>
<dbReference type="NCBIfam" id="TIGR00706">
    <property type="entry name" value="SppA_dom"/>
    <property type="match status" value="1"/>
</dbReference>
<dbReference type="PANTHER" id="PTHR42987:SF7">
    <property type="entry name" value="SIGNAL PEPTIDE PEPTIDASE SPPA-RELATED"/>
    <property type="match status" value="1"/>
</dbReference>
<dbReference type="Proteomes" id="UP000182517">
    <property type="component" value="Chromosome"/>
</dbReference>
<dbReference type="OrthoDB" id="9764363at2"/>
<dbReference type="SUPFAM" id="SSF52096">
    <property type="entry name" value="ClpP/crotonase"/>
    <property type="match status" value="1"/>
</dbReference>
<dbReference type="InterPro" id="IPR047272">
    <property type="entry name" value="S49_SppA_C"/>
</dbReference>
<dbReference type="GO" id="GO:0004252">
    <property type="term" value="F:serine-type endopeptidase activity"/>
    <property type="evidence" value="ECO:0007669"/>
    <property type="project" value="InterPro"/>
</dbReference>
<dbReference type="InterPro" id="IPR004635">
    <property type="entry name" value="Pept_S49_SppA"/>
</dbReference>
<keyword evidence="3" id="KW-0378">Hydrolase</keyword>
<keyword evidence="7" id="KW-1185">Reference proteome</keyword>
<dbReference type="GO" id="GO:0006508">
    <property type="term" value="P:proteolysis"/>
    <property type="evidence" value="ECO:0007669"/>
    <property type="project" value="UniProtKB-KW"/>
</dbReference>
<dbReference type="Pfam" id="PF01343">
    <property type="entry name" value="Peptidase_S49"/>
    <property type="match status" value="1"/>
</dbReference>
<dbReference type="Gene3D" id="3.90.226.10">
    <property type="entry name" value="2-enoyl-CoA Hydratase, Chain A, domain 1"/>
    <property type="match status" value="2"/>
</dbReference>
<feature type="domain" description="Peptidase S49" evidence="5">
    <location>
        <begin position="98"/>
        <end position="248"/>
    </location>
</feature>
<comment type="similarity">
    <text evidence="1">Belongs to the peptidase S49 family.</text>
</comment>
<dbReference type="RefSeq" id="WP_072283075.1">
    <property type="nucleotide sequence ID" value="NZ_CP015519.1"/>
</dbReference>
<dbReference type="GO" id="GO:0004176">
    <property type="term" value="F:ATP-dependent peptidase activity"/>
    <property type="evidence" value="ECO:0007669"/>
    <property type="project" value="InterPro"/>
</dbReference>
<accession>A0A1L3GMF4</accession>
<evidence type="ECO:0000313" key="7">
    <source>
        <dbReference type="Proteomes" id="UP000182517"/>
    </source>
</evidence>
<dbReference type="PRINTS" id="PR00127">
    <property type="entry name" value="CLPPROTEASEP"/>
</dbReference>
<dbReference type="EMBL" id="CP015519">
    <property type="protein sequence ID" value="APG27113.1"/>
    <property type="molecule type" value="Genomic_DNA"/>
</dbReference>
<dbReference type="InterPro" id="IPR001907">
    <property type="entry name" value="ClpP"/>
</dbReference>
<organism evidence="6 7">
    <name type="scientific">Syntrophotalea acetylenivorans</name>
    <dbReference type="NCBI Taxonomy" id="1842532"/>
    <lineage>
        <taxon>Bacteria</taxon>
        <taxon>Pseudomonadati</taxon>
        <taxon>Thermodesulfobacteriota</taxon>
        <taxon>Desulfuromonadia</taxon>
        <taxon>Desulfuromonadales</taxon>
        <taxon>Syntrophotaleaceae</taxon>
        <taxon>Syntrophotalea</taxon>
    </lineage>
</organism>
<evidence type="ECO:0000259" key="5">
    <source>
        <dbReference type="Pfam" id="PF01343"/>
    </source>
</evidence>
<proteinExistence type="inferred from homology"/>
<dbReference type="KEGG" id="pef:A7E78_04255"/>
<protein>
    <submittedName>
        <fullName evidence="6">Multidrug transporter</fullName>
    </submittedName>
</protein>
<dbReference type="CDD" id="cd07023">
    <property type="entry name" value="S49_Sppa_N_C"/>
    <property type="match status" value="1"/>
</dbReference>
<reference evidence="6 7" key="1">
    <citation type="journal article" date="2017" name="Genome Announc.">
        <title>Complete Genome Sequences of Two Acetylene-Fermenting Pelobacter acetylenicus Strains.</title>
        <authorList>
            <person name="Sutton J.M."/>
            <person name="Baesman S.M."/>
            <person name="Fierst J.L."/>
            <person name="Poret-Peterson A.T."/>
            <person name="Oremland R.S."/>
            <person name="Dunlap D.S."/>
            <person name="Akob D.M."/>
        </authorList>
    </citation>
    <scope>NUCLEOTIDE SEQUENCE [LARGE SCALE GENOMIC DNA]</scope>
    <source>
        <strain evidence="6 7">SFB93</strain>
    </source>
</reference>
<dbReference type="PANTHER" id="PTHR42987">
    <property type="entry name" value="PEPTIDASE S49"/>
    <property type="match status" value="1"/>
</dbReference>
<evidence type="ECO:0000256" key="3">
    <source>
        <dbReference type="ARBA" id="ARBA00022801"/>
    </source>
</evidence>
<keyword evidence="2" id="KW-0645">Protease</keyword>
<gene>
    <name evidence="6" type="ORF">A7E78_04255</name>
</gene>
<dbReference type="InterPro" id="IPR029045">
    <property type="entry name" value="ClpP/crotonase-like_dom_sf"/>
</dbReference>
<evidence type="ECO:0000256" key="1">
    <source>
        <dbReference type="ARBA" id="ARBA00008683"/>
    </source>
</evidence>
<dbReference type="InterPro" id="IPR002142">
    <property type="entry name" value="Peptidase_S49"/>
</dbReference>
<sequence>MKKRPFLMALLTLGAIFAFFLLLIVVVGKMSGRSSHFVLGEKVGYVTITGAITSSEKIIEQIDNFKEDSSVKAIVLRVNSPGGGVSPSQEIYDEVKATAAVKPVVVSMGSVAASGGYYIAAPAQRILANPGTITGSIGVIMQFTNVEELLGKVGLKSQVVKSGKHKDIGSPVRPMSGADREILQSLIDDVYSQFVQAVAESRKMEIDKVRQLADGRIFTGRQAFEAGLVDELGGYRDAIRVAADLAGIEGKPKVVYPAPDKPEIFEYFVQETAQLVKQSLQNGDAGLQFLWSGK</sequence>
<name>A0A1L3GMF4_9BACT</name>
<dbReference type="STRING" id="1842532.A7E78_04255"/>
<evidence type="ECO:0000256" key="2">
    <source>
        <dbReference type="ARBA" id="ARBA00022670"/>
    </source>
</evidence>